<reference evidence="3 4" key="1">
    <citation type="journal article" date="2017" name="ISME J.">
        <title>An acid-tolerant ammonia-oxidizing ?-proteobacterium from soil.</title>
        <authorList>
            <person name="Hayatsu M."/>
            <person name="Tago K."/>
            <person name="Uchiyama I."/>
            <person name="Toyoda A."/>
            <person name="Wang Y."/>
            <person name="Shimomura Y."/>
            <person name="Okubo T."/>
            <person name="Kurisu F."/>
            <person name="Hirono Y."/>
            <person name="Nonaka K."/>
            <person name="Akiyama H."/>
            <person name="Itoh T."/>
            <person name="Takami H."/>
        </authorList>
    </citation>
    <scope>NUCLEOTIDE SEQUENCE [LARGE SCALE GENOMIC DNA]</scope>
    <source>
        <strain evidence="3 4">TAO100</strain>
    </source>
</reference>
<dbReference type="GO" id="GO:0005829">
    <property type="term" value="C:cytosol"/>
    <property type="evidence" value="ECO:0007669"/>
    <property type="project" value="TreeGrafter"/>
</dbReference>
<feature type="domain" description="Helicase/UvrB N-terminal" evidence="1">
    <location>
        <begin position="9"/>
        <end position="250"/>
    </location>
</feature>
<dbReference type="EMBL" id="AP014836">
    <property type="protein sequence ID" value="BAW81057.1"/>
    <property type="molecule type" value="Genomic_DNA"/>
</dbReference>
<dbReference type="KEGG" id="ntt:TAO_1687"/>
<dbReference type="SUPFAM" id="SSF52540">
    <property type="entry name" value="P-loop containing nucleoside triphosphate hydrolases"/>
    <property type="match status" value="1"/>
</dbReference>
<keyword evidence="3" id="KW-0378">Hydrolase</keyword>
<name>A0A1Q2SPM9_9GAMM</name>
<evidence type="ECO:0000313" key="4">
    <source>
        <dbReference type="Proteomes" id="UP000243679"/>
    </source>
</evidence>
<evidence type="ECO:0000313" key="3">
    <source>
        <dbReference type="EMBL" id="BAW81057.1"/>
    </source>
</evidence>
<dbReference type="Gene3D" id="3.40.50.300">
    <property type="entry name" value="P-loop containing nucleotide triphosphate hydrolases"/>
    <property type="match status" value="2"/>
</dbReference>
<dbReference type="RefSeq" id="WP_096527536.1">
    <property type="nucleotide sequence ID" value="NZ_AP014836.1"/>
</dbReference>
<dbReference type="Pfam" id="PF04851">
    <property type="entry name" value="ResIII"/>
    <property type="match status" value="1"/>
</dbReference>
<dbReference type="GO" id="GO:0015668">
    <property type="term" value="F:type III site-specific deoxyribonuclease activity"/>
    <property type="evidence" value="ECO:0007669"/>
    <property type="project" value="InterPro"/>
</dbReference>
<organism evidence="3 4">
    <name type="scientific">Candidatus Nitrosoglobus terrae</name>
    <dbReference type="NCBI Taxonomy" id="1630141"/>
    <lineage>
        <taxon>Bacteria</taxon>
        <taxon>Pseudomonadati</taxon>
        <taxon>Pseudomonadota</taxon>
        <taxon>Gammaproteobacteria</taxon>
        <taxon>Chromatiales</taxon>
        <taxon>Chromatiaceae</taxon>
        <taxon>Candidatus Nitrosoglobus</taxon>
    </lineage>
</organism>
<feature type="domain" description="Type III restriction enzyme C-terminal endonuclease" evidence="2">
    <location>
        <begin position="811"/>
        <end position="910"/>
    </location>
</feature>
<dbReference type="InterPro" id="IPR027417">
    <property type="entry name" value="P-loop_NTPase"/>
</dbReference>
<keyword evidence="3" id="KW-0547">Nucleotide-binding</keyword>
<dbReference type="Proteomes" id="UP000243679">
    <property type="component" value="Chromosome"/>
</dbReference>
<dbReference type="InterPro" id="IPR006935">
    <property type="entry name" value="Helicase/UvrB_N"/>
</dbReference>
<dbReference type="InterPro" id="IPR050742">
    <property type="entry name" value="Helicase_Restrict-Modif_Enz"/>
</dbReference>
<keyword evidence="3" id="KW-0347">Helicase</keyword>
<evidence type="ECO:0000259" key="1">
    <source>
        <dbReference type="Pfam" id="PF04851"/>
    </source>
</evidence>
<gene>
    <name evidence="3" type="ORF">TAO_1687</name>
</gene>
<dbReference type="PANTHER" id="PTHR47396">
    <property type="entry name" value="TYPE I RESTRICTION ENZYME ECOKI R PROTEIN"/>
    <property type="match status" value="1"/>
</dbReference>
<sequence>MKLQFTHQAYQTQAVNAVVQLFDGQPLAKSEFALVSQNSSVRYGADGSIGNQLQIDDGQILSNVQRVQQANGLIPSTVLEVSKSDNGKETFCLLNFTIEMETGTGKTYTFIKTIYALNKQYGFKKFVIVVPSVAIREGTLQNLRDTHEHFAADYARVPCEAILYNSDKLNELKHFAQSDALSILVITIDSFTKDSNKINQLGERACAPIEHIRAVQPIVIVDEPQNFETDIRRKALFDLNPLCTLRYSATHRNLYNLLYKLDPVQAYDLGLVKQIEVDGILADHSQNMAFVELVDIEAKAKRMTAKISLDVNDKTEVKRKTLPLKLGDDLYVKSNQRAYYQAGFILNEIRSDEVVFSGGLVLKLHHAHGGLMDEVMSFQIERTVATHFAKLERLKPQGIKVLSLFFIDKVASYRSVDDSSEAVAGKFAIWFTAAFEKYAKRYPDLIPYDVKTVHGGYFSGDKKGKGGGANTVWVDSTERGSSKDDDTYELIMQERKRLLSLDEPLQFIFSHTALREGWDNPNVFQICTLNESKSLLKKRQELGRGLRLPVNQQGERVHDKQVNILTVIPNESYASFATALQQELEEDAGVKFAGRVKDARAKVRISRKPLSAEEHALFTAIWNKINYQTRYSVKLDTTELMQSCIAALQDFNQYPKVQAPKVRSKKAKLVLDNKGVQSVVNAVSEQAVSYQSAVVPDVYAYLQNRVPVSRESLFAILKGAGRLGELLINGQGFLDTVVRAITTCLQGLLVQGIKYHEINGKRYEMTLFDEPIETYLSSVYPSNNNATTLPLSKTLLQAEPILDNGDLGEAFACVVKDSDVESGFAQDCVLDERVKFFFKLPAAFKIPTPLGNYNPDWALVFENDTRVYFIVETKSELEEAKRRRDENLKIKCGEAHFTLNQEVVYQVTKDVQGLQAELLFEGIQGCIPTL</sequence>
<keyword evidence="3" id="KW-0067">ATP-binding</keyword>
<protein>
    <submittedName>
        <fullName evidence="3">DEAD-like helicases superfamily protein</fullName>
    </submittedName>
</protein>
<dbReference type="PANTHER" id="PTHR47396:SF1">
    <property type="entry name" value="ATP-DEPENDENT HELICASE IRC3-RELATED"/>
    <property type="match status" value="1"/>
</dbReference>
<dbReference type="GO" id="GO:0005524">
    <property type="term" value="F:ATP binding"/>
    <property type="evidence" value="ECO:0007669"/>
    <property type="project" value="InterPro"/>
</dbReference>
<dbReference type="GO" id="GO:0004386">
    <property type="term" value="F:helicase activity"/>
    <property type="evidence" value="ECO:0007669"/>
    <property type="project" value="UniProtKB-KW"/>
</dbReference>
<evidence type="ECO:0000259" key="2">
    <source>
        <dbReference type="Pfam" id="PF19778"/>
    </source>
</evidence>
<keyword evidence="4" id="KW-1185">Reference proteome</keyword>
<dbReference type="OrthoDB" id="9804145at2"/>
<dbReference type="InterPro" id="IPR045572">
    <property type="entry name" value="RE_endonuc_C"/>
</dbReference>
<accession>A0A1Q2SPM9</accession>
<dbReference type="REBASE" id="177244">
    <property type="entry name" value="Nte100ORF1688P"/>
</dbReference>
<dbReference type="AlphaFoldDB" id="A0A1Q2SPM9"/>
<dbReference type="GO" id="GO:0003677">
    <property type="term" value="F:DNA binding"/>
    <property type="evidence" value="ECO:0007669"/>
    <property type="project" value="InterPro"/>
</dbReference>
<proteinExistence type="predicted"/>
<dbReference type="Pfam" id="PF19778">
    <property type="entry name" value="RE_endonuc"/>
    <property type="match status" value="1"/>
</dbReference>